<organism evidence="3 4">
    <name type="scientific">Lawsonibacter faecis</name>
    <dbReference type="NCBI Taxonomy" id="2763052"/>
    <lineage>
        <taxon>Bacteria</taxon>
        <taxon>Bacillati</taxon>
        <taxon>Bacillota</taxon>
        <taxon>Clostridia</taxon>
        <taxon>Eubacteriales</taxon>
        <taxon>Oscillospiraceae</taxon>
        <taxon>Lawsonibacter</taxon>
    </lineage>
</organism>
<feature type="chain" id="PRO_5035212395" evidence="1">
    <location>
        <begin position="24"/>
        <end position="429"/>
    </location>
</feature>
<proteinExistence type="predicted"/>
<accession>A0A8J6J8R2</accession>
<evidence type="ECO:0000259" key="2">
    <source>
        <dbReference type="Pfam" id="PF07833"/>
    </source>
</evidence>
<comment type="caution">
    <text evidence="3">The sequence shown here is derived from an EMBL/GenBank/DDBJ whole genome shotgun (WGS) entry which is preliminary data.</text>
</comment>
<reference evidence="3" key="1">
    <citation type="submission" date="2020-08" db="EMBL/GenBank/DDBJ databases">
        <title>Genome public.</title>
        <authorList>
            <person name="Liu C."/>
            <person name="Sun Q."/>
        </authorList>
    </citation>
    <scope>NUCLEOTIDE SEQUENCE</scope>
    <source>
        <strain evidence="3">NSJ-52</strain>
    </source>
</reference>
<dbReference type="InterPro" id="IPR036582">
    <property type="entry name" value="Mao_N_sf"/>
</dbReference>
<name>A0A8J6J8R2_9FIRM</name>
<dbReference type="SUPFAM" id="SSF55383">
    <property type="entry name" value="Copper amine oxidase, domain N"/>
    <property type="match status" value="1"/>
</dbReference>
<sequence length="429" mass="48290">MRRFLSAALALVLAFSLSLPALAWGEPSVKYASFDQYLDFYRAQDDPETQSLVRFLVAYLDAHPDEVASFDPHAYFEANIASGAGMNIANWFFDQLPDYTEDHFRAEMTDAWLTGLYRDELNALTDTDPPMWRLCLSPSAVAGEEISLERCLAYTAMTEEQYAAMAKWCARFQFERPGEWAAFDPDAYYLSNSQNAEVPDKMAWSGEQGFEDYTRYGWMRAMYLAWEKDRAAREMARRYPEDYAAFDPDAWFSARAGELTRFQGGGKEDYMEARGLTTGEEFRLAMFADWLTLSVSQPMDVTVTVNGVPILAWLDFSPAYPYAEQGRIMVSTPALAESLGFSVERDEENRVLICTKGDCSVTFTDGESAYLVTRDGKAEVLALDVPTKSHGPGAPCYVPLRALVEALGCDVEWKGPFRTAAVTTPREER</sequence>
<gene>
    <name evidence="3" type="ORF">H8S62_13880</name>
</gene>
<keyword evidence="1" id="KW-0732">Signal</keyword>
<feature type="signal peptide" evidence="1">
    <location>
        <begin position="1"/>
        <end position="23"/>
    </location>
</feature>
<evidence type="ECO:0000313" key="4">
    <source>
        <dbReference type="Proteomes" id="UP000607645"/>
    </source>
</evidence>
<evidence type="ECO:0000256" key="1">
    <source>
        <dbReference type="SAM" id="SignalP"/>
    </source>
</evidence>
<dbReference type="AlphaFoldDB" id="A0A8J6J8R2"/>
<evidence type="ECO:0000313" key="3">
    <source>
        <dbReference type="EMBL" id="MBC5738097.1"/>
    </source>
</evidence>
<dbReference type="RefSeq" id="WP_186919884.1">
    <property type="nucleotide sequence ID" value="NZ_JACOPQ010000012.1"/>
</dbReference>
<dbReference type="EMBL" id="JACOPQ010000012">
    <property type="protein sequence ID" value="MBC5738097.1"/>
    <property type="molecule type" value="Genomic_DNA"/>
</dbReference>
<feature type="domain" description="Copper amine oxidase-like N-terminal" evidence="2">
    <location>
        <begin position="318"/>
        <end position="418"/>
    </location>
</feature>
<keyword evidence="4" id="KW-1185">Reference proteome</keyword>
<dbReference type="Pfam" id="PF07833">
    <property type="entry name" value="Cu_amine_oxidN1"/>
    <property type="match status" value="1"/>
</dbReference>
<dbReference type="Proteomes" id="UP000607645">
    <property type="component" value="Unassembled WGS sequence"/>
</dbReference>
<dbReference type="InterPro" id="IPR012854">
    <property type="entry name" value="Cu_amine_oxidase-like_N"/>
</dbReference>
<protein>
    <submittedName>
        <fullName evidence="3">Copper amine oxidase N-terminal domain-containing protein</fullName>
    </submittedName>
</protein>